<comment type="caution">
    <text evidence="1">The sequence shown here is derived from an EMBL/GenBank/DDBJ whole genome shotgun (WGS) entry which is preliminary data.</text>
</comment>
<dbReference type="GO" id="GO:0043937">
    <property type="term" value="P:regulation of sporulation"/>
    <property type="evidence" value="ECO:0007669"/>
    <property type="project" value="InterPro"/>
</dbReference>
<gene>
    <name evidence="1" type="ORF">ICC18_15045</name>
</gene>
<dbReference type="EMBL" id="JACVVD010000004">
    <property type="protein sequence ID" value="MBD0381442.1"/>
    <property type="molecule type" value="Genomic_DNA"/>
</dbReference>
<accession>A0A926KQ55</accession>
<dbReference type="Proteomes" id="UP000650466">
    <property type="component" value="Unassembled WGS sequence"/>
</dbReference>
<dbReference type="SUPFAM" id="SSF140500">
    <property type="entry name" value="BAS1536-like"/>
    <property type="match status" value="1"/>
</dbReference>
<dbReference type="InterPro" id="IPR018540">
    <property type="entry name" value="Spo0E-like"/>
</dbReference>
<sequence length="44" mass="5216">MIQEAFMQRSLTHENVVALSQRLDRYIAFYQKRKKKNAKFAAAN</sequence>
<evidence type="ECO:0000313" key="1">
    <source>
        <dbReference type="EMBL" id="MBD0381442.1"/>
    </source>
</evidence>
<dbReference type="InterPro" id="IPR037208">
    <property type="entry name" value="Spo0E-like_sf"/>
</dbReference>
<dbReference type="InterPro" id="IPR036638">
    <property type="entry name" value="HLH_DNA-bd_sf"/>
</dbReference>
<reference evidence="1" key="1">
    <citation type="submission" date="2020-09" db="EMBL/GenBank/DDBJ databases">
        <title>Draft Genome Sequence of Paenibacillus sp. WST5.</title>
        <authorList>
            <person name="Bao Z."/>
        </authorList>
    </citation>
    <scope>NUCLEOTIDE SEQUENCE</scope>
    <source>
        <strain evidence="1">WST5</strain>
    </source>
</reference>
<dbReference type="Gene3D" id="4.10.280.10">
    <property type="entry name" value="Helix-loop-helix DNA-binding domain"/>
    <property type="match status" value="1"/>
</dbReference>
<protein>
    <submittedName>
        <fullName evidence="1">Aspartyl-phosphate phosphatase Spo0E family protein</fullName>
    </submittedName>
</protein>
<name>A0A926KQ55_9BACL</name>
<dbReference type="GO" id="GO:0046983">
    <property type="term" value="F:protein dimerization activity"/>
    <property type="evidence" value="ECO:0007669"/>
    <property type="project" value="InterPro"/>
</dbReference>
<keyword evidence="2" id="KW-1185">Reference proteome</keyword>
<dbReference type="AlphaFoldDB" id="A0A926KQ55"/>
<proteinExistence type="predicted"/>
<evidence type="ECO:0000313" key="2">
    <source>
        <dbReference type="Proteomes" id="UP000650466"/>
    </source>
</evidence>
<dbReference type="Pfam" id="PF09388">
    <property type="entry name" value="SpoOE-like"/>
    <property type="match status" value="1"/>
</dbReference>
<organism evidence="1 2">
    <name type="scientific">Paenibacillus sedimenti</name>
    <dbReference type="NCBI Taxonomy" id="2770274"/>
    <lineage>
        <taxon>Bacteria</taxon>
        <taxon>Bacillati</taxon>
        <taxon>Bacillota</taxon>
        <taxon>Bacilli</taxon>
        <taxon>Bacillales</taxon>
        <taxon>Paenibacillaceae</taxon>
        <taxon>Paenibacillus</taxon>
    </lineage>
</organism>